<name>A0A382N600_9ZZZZ</name>
<gene>
    <name evidence="1" type="ORF">METZ01_LOCUS309468</name>
</gene>
<protein>
    <submittedName>
        <fullName evidence="1">Uncharacterized protein</fullName>
    </submittedName>
</protein>
<dbReference type="AlphaFoldDB" id="A0A382N600"/>
<dbReference type="EMBL" id="UINC01098244">
    <property type="protein sequence ID" value="SVC56614.1"/>
    <property type="molecule type" value="Genomic_DNA"/>
</dbReference>
<feature type="non-terminal residue" evidence="1">
    <location>
        <position position="33"/>
    </location>
</feature>
<reference evidence="1" key="1">
    <citation type="submission" date="2018-05" db="EMBL/GenBank/DDBJ databases">
        <authorList>
            <person name="Lanie J.A."/>
            <person name="Ng W.-L."/>
            <person name="Kazmierczak K.M."/>
            <person name="Andrzejewski T.M."/>
            <person name="Davidsen T.M."/>
            <person name="Wayne K.J."/>
            <person name="Tettelin H."/>
            <person name="Glass J.I."/>
            <person name="Rusch D."/>
            <person name="Podicherti R."/>
            <person name="Tsui H.-C.T."/>
            <person name="Winkler M.E."/>
        </authorList>
    </citation>
    <scope>NUCLEOTIDE SEQUENCE</scope>
</reference>
<accession>A0A382N600</accession>
<sequence>MIGSDCLTLDKIGAGGLSAGVDISVAVSEECKA</sequence>
<organism evidence="1">
    <name type="scientific">marine metagenome</name>
    <dbReference type="NCBI Taxonomy" id="408172"/>
    <lineage>
        <taxon>unclassified sequences</taxon>
        <taxon>metagenomes</taxon>
        <taxon>ecological metagenomes</taxon>
    </lineage>
</organism>
<proteinExistence type="predicted"/>
<evidence type="ECO:0000313" key="1">
    <source>
        <dbReference type="EMBL" id="SVC56614.1"/>
    </source>
</evidence>